<evidence type="ECO:0000256" key="1">
    <source>
        <dbReference type="SAM" id="MobiDB-lite"/>
    </source>
</evidence>
<dbReference type="Gene3D" id="1.25.10.10">
    <property type="entry name" value="Leucine-rich Repeat Variant"/>
    <property type="match status" value="1"/>
</dbReference>
<feature type="domain" description="FH2" evidence="2">
    <location>
        <begin position="240"/>
        <end position="343"/>
    </location>
</feature>
<evidence type="ECO:0000259" key="2">
    <source>
        <dbReference type="Pfam" id="PF02181"/>
    </source>
</evidence>
<evidence type="ECO:0000313" key="3">
    <source>
        <dbReference type="EMBL" id="PIO66321.1"/>
    </source>
</evidence>
<dbReference type="PANTHER" id="PTHR46345:SF8">
    <property type="entry name" value="FORMIN 3, ISOFORM B"/>
    <property type="match status" value="1"/>
</dbReference>
<proteinExistence type="predicted"/>
<gene>
    <name evidence="3" type="ORF">TELCIR_11970</name>
</gene>
<dbReference type="InterPro" id="IPR011989">
    <property type="entry name" value="ARM-like"/>
</dbReference>
<feature type="compositionally biased region" description="Pro residues" evidence="1">
    <location>
        <begin position="196"/>
        <end position="206"/>
    </location>
</feature>
<dbReference type="Proteomes" id="UP000230423">
    <property type="component" value="Unassembled WGS sequence"/>
</dbReference>
<dbReference type="SUPFAM" id="SSF101447">
    <property type="entry name" value="Formin homology 2 domain (FH2 domain)"/>
    <property type="match status" value="1"/>
</dbReference>
<evidence type="ECO:0000313" key="4">
    <source>
        <dbReference type="Proteomes" id="UP000230423"/>
    </source>
</evidence>
<dbReference type="EMBL" id="KZ348344">
    <property type="protein sequence ID" value="PIO66321.1"/>
    <property type="molecule type" value="Genomic_DNA"/>
</dbReference>
<dbReference type="Gene3D" id="1.20.58.2220">
    <property type="entry name" value="Formin, FH2 domain"/>
    <property type="match status" value="1"/>
</dbReference>
<name>A0A2G9U7V2_TELCI</name>
<dbReference type="Pfam" id="PF02181">
    <property type="entry name" value="FH2"/>
    <property type="match status" value="1"/>
</dbReference>
<protein>
    <recommendedName>
        <fullName evidence="2">FH2 domain-containing protein</fullName>
    </recommendedName>
</protein>
<dbReference type="PANTHER" id="PTHR46345">
    <property type="entry name" value="INVERTED FORMIN-2"/>
    <property type="match status" value="1"/>
</dbReference>
<keyword evidence="4" id="KW-1185">Reference proteome</keyword>
<accession>A0A2G9U7V2</accession>
<dbReference type="InterPro" id="IPR016024">
    <property type="entry name" value="ARM-type_fold"/>
</dbReference>
<organism evidence="3 4">
    <name type="scientific">Teladorsagia circumcincta</name>
    <name type="common">Brown stomach worm</name>
    <name type="synonym">Ostertagia circumcincta</name>
    <dbReference type="NCBI Taxonomy" id="45464"/>
    <lineage>
        <taxon>Eukaryota</taxon>
        <taxon>Metazoa</taxon>
        <taxon>Ecdysozoa</taxon>
        <taxon>Nematoda</taxon>
        <taxon>Chromadorea</taxon>
        <taxon>Rhabditida</taxon>
        <taxon>Rhabditina</taxon>
        <taxon>Rhabditomorpha</taxon>
        <taxon>Strongyloidea</taxon>
        <taxon>Trichostrongylidae</taxon>
        <taxon>Teladorsagia</taxon>
    </lineage>
</organism>
<feature type="non-terminal residue" evidence="3">
    <location>
        <position position="1"/>
    </location>
</feature>
<dbReference type="SUPFAM" id="SSF48371">
    <property type="entry name" value="ARM repeat"/>
    <property type="match status" value="1"/>
</dbReference>
<feature type="region of interest" description="Disordered" evidence="1">
    <location>
        <begin position="194"/>
        <end position="230"/>
    </location>
</feature>
<reference evidence="3 4" key="1">
    <citation type="submission" date="2015-09" db="EMBL/GenBank/DDBJ databases">
        <title>Draft genome of the parasitic nematode Teladorsagia circumcincta isolate WARC Sus (inbred).</title>
        <authorList>
            <person name="Mitreva M."/>
        </authorList>
    </citation>
    <scope>NUCLEOTIDE SEQUENCE [LARGE SCALE GENOMIC DNA]</scope>
    <source>
        <strain evidence="3 4">S</strain>
    </source>
</reference>
<sequence length="474" mass="53439">AETCEALELLLTTLGQENGFHEVIDCITAWQDLIDSEDSALRPLVECLDDDDTVVPQRAIALVNALVRHAPDEARAFRIKNELSVLDYKGHLEHLRVGADPKVLSEIQQFHRLFRADNLEETPLSLTTTSEVPETMMPDDPLSRLLADLEALLLDESSSRGRILIVEKVIEMLRGIRTVDEAEAAVRVLRLEAPRKGPPVLPPPPTLGLTPPKQVPEELPESMKPKRSPSETLKMKTIMVKALRRYTGECSQLAPACAFFLRLLDVPDYRLRIDCMILRLEFHRIMEEVVPGIHLLQMAATELRQSHALRRLLLLLVNIGNYLNSSSTHGNAAGFKLSSLWQMDPALLSDLEQELPNINRASESSLEEIKTNLRSLGEQCTSLSNQLKTKQDSEFEGIRDYLTAKFDQNWKHTTVTEYAKDGRCRETEAVTKNCPSFVNVVVGFDDHKRHREAEMGLNCIISCHSHCRYSSVIQ</sequence>
<dbReference type="InterPro" id="IPR042201">
    <property type="entry name" value="FH2_Formin_sf"/>
</dbReference>
<dbReference type="InterPro" id="IPR015425">
    <property type="entry name" value="FH2_Formin"/>
</dbReference>
<dbReference type="AlphaFoldDB" id="A0A2G9U7V2"/>
<dbReference type="OrthoDB" id="26518at2759"/>